<dbReference type="SMART" id="SM00701">
    <property type="entry name" value="PGRP"/>
    <property type="match status" value="1"/>
</dbReference>
<keyword evidence="5" id="KW-0732">Signal</keyword>
<comment type="similarity">
    <text evidence="1">Belongs to the N-acetylmuramoyl-L-alanine amidase 2 family.</text>
</comment>
<dbReference type="GO" id="GO:0009253">
    <property type="term" value="P:peptidoglycan catabolic process"/>
    <property type="evidence" value="ECO:0007669"/>
    <property type="project" value="InterPro"/>
</dbReference>
<evidence type="ECO:0000313" key="9">
    <source>
        <dbReference type="Proteomes" id="UP000747542"/>
    </source>
</evidence>
<evidence type="ECO:0000256" key="1">
    <source>
        <dbReference type="ARBA" id="ARBA00007553"/>
    </source>
</evidence>
<dbReference type="Gene3D" id="3.40.80.10">
    <property type="entry name" value="Peptidoglycan recognition protein-like"/>
    <property type="match status" value="1"/>
</dbReference>
<name>A0A8J5JHD9_HOMAM</name>
<dbReference type="GO" id="GO:0008745">
    <property type="term" value="F:N-acetylmuramoyl-L-alanine amidase activity"/>
    <property type="evidence" value="ECO:0007669"/>
    <property type="project" value="InterPro"/>
</dbReference>
<organism evidence="8 9">
    <name type="scientific">Homarus americanus</name>
    <name type="common">American lobster</name>
    <dbReference type="NCBI Taxonomy" id="6706"/>
    <lineage>
        <taxon>Eukaryota</taxon>
        <taxon>Metazoa</taxon>
        <taxon>Ecdysozoa</taxon>
        <taxon>Arthropoda</taxon>
        <taxon>Crustacea</taxon>
        <taxon>Multicrustacea</taxon>
        <taxon>Malacostraca</taxon>
        <taxon>Eumalacostraca</taxon>
        <taxon>Eucarida</taxon>
        <taxon>Decapoda</taxon>
        <taxon>Pleocyemata</taxon>
        <taxon>Astacidea</taxon>
        <taxon>Nephropoidea</taxon>
        <taxon>Nephropidae</taxon>
        <taxon>Homarus</taxon>
    </lineage>
</organism>
<feature type="domain" description="Peptidoglycan recognition protein family" evidence="7">
    <location>
        <begin position="153"/>
        <end position="295"/>
    </location>
</feature>
<keyword evidence="3" id="KW-0391">Immunity</keyword>
<gene>
    <name evidence="8" type="ORF">Hamer_G017531</name>
</gene>
<dbReference type="InterPro" id="IPR002502">
    <property type="entry name" value="Amidase_domain"/>
</dbReference>
<dbReference type="FunFam" id="3.40.80.10:FF:000001">
    <property type="entry name" value="Peptidoglycan recognition protein 1"/>
    <property type="match status" value="1"/>
</dbReference>
<feature type="region of interest" description="Disordered" evidence="4">
    <location>
        <begin position="121"/>
        <end position="145"/>
    </location>
</feature>
<dbReference type="InterPro" id="IPR015510">
    <property type="entry name" value="PGRP"/>
</dbReference>
<evidence type="ECO:0000259" key="7">
    <source>
        <dbReference type="SMART" id="SM00701"/>
    </source>
</evidence>
<dbReference type="SUPFAM" id="SSF55846">
    <property type="entry name" value="N-acetylmuramoyl-L-alanine amidase-like"/>
    <property type="match status" value="1"/>
</dbReference>
<proteinExistence type="inferred from homology"/>
<comment type="caution">
    <text evidence="8">The sequence shown here is derived from an EMBL/GenBank/DDBJ whole genome shotgun (WGS) entry which is preliminary data.</text>
</comment>
<feature type="domain" description="N-acetylmuramoyl-L-alanine amidase" evidence="6">
    <location>
        <begin position="161"/>
        <end position="301"/>
    </location>
</feature>
<evidence type="ECO:0000259" key="6">
    <source>
        <dbReference type="SMART" id="SM00644"/>
    </source>
</evidence>
<dbReference type="Pfam" id="PF01510">
    <property type="entry name" value="Amidase_2"/>
    <property type="match status" value="1"/>
</dbReference>
<keyword evidence="2" id="KW-0399">Innate immunity</keyword>
<sequence length="323" mass="36158">MLKMYAVIAVGLVVLHQGQCQPVPGCCYCVDDSGNNVTAFWSAQPRRTTGRPHRLSHNLEDCLVTQNLIKIVFPFGGNESTGIIGGVGSLISGLEQRNTRTIQLALALRQQVIRNLAHLNESPMKSPMDPERPGSRQSTYRRVRHPSGDCSRLQFVTRAEWGARDPVSREPIIPPFSGVFVHHSAMARCNTSEECVAEVQEIQKLHMDKNGWDDIGYHFLVGEDGRVYEGRGWNARGAHARAHNAWTYGICVMGNYVMALPNDRALTALRDIMDCGVKQGKITQGFEVFGHRDGVCTECPGQMLYEEIQTWPYYSHRTIPIYC</sequence>
<evidence type="ECO:0000313" key="8">
    <source>
        <dbReference type="EMBL" id="KAG7154333.1"/>
    </source>
</evidence>
<dbReference type="InterPro" id="IPR036505">
    <property type="entry name" value="Amidase/PGRP_sf"/>
</dbReference>
<evidence type="ECO:0000256" key="3">
    <source>
        <dbReference type="ARBA" id="ARBA00022859"/>
    </source>
</evidence>
<protein>
    <submittedName>
        <fullName evidence="8">Peptidoglycan-recognition protein SC2-like 1</fullName>
    </submittedName>
</protein>
<dbReference type="PANTHER" id="PTHR11022">
    <property type="entry name" value="PEPTIDOGLYCAN RECOGNITION PROTEIN"/>
    <property type="match status" value="1"/>
</dbReference>
<keyword evidence="9" id="KW-1185">Reference proteome</keyword>
<dbReference type="GO" id="GO:0045087">
    <property type="term" value="P:innate immune response"/>
    <property type="evidence" value="ECO:0007669"/>
    <property type="project" value="UniProtKB-KW"/>
</dbReference>
<dbReference type="EMBL" id="JAHLQT010044465">
    <property type="protein sequence ID" value="KAG7154333.1"/>
    <property type="molecule type" value="Genomic_DNA"/>
</dbReference>
<dbReference type="CDD" id="cd06583">
    <property type="entry name" value="PGRP"/>
    <property type="match status" value="1"/>
</dbReference>
<dbReference type="AlphaFoldDB" id="A0A8J5JHD9"/>
<evidence type="ECO:0000256" key="2">
    <source>
        <dbReference type="ARBA" id="ARBA00022588"/>
    </source>
</evidence>
<evidence type="ECO:0000256" key="5">
    <source>
        <dbReference type="SAM" id="SignalP"/>
    </source>
</evidence>
<dbReference type="GO" id="GO:0008270">
    <property type="term" value="F:zinc ion binding"/>
    <property type="evidence" value="ECO:0007669"/>
    <property type="project" value="InterPro"/>
</dbReference>
<accession>A0A8J5JHD9</accession>
<reference evidence="8" key="1">
    <citation type="journal article" date="2021" name="Sci. Adv.">
        <title>The American lobster genome reveals insights on longevity, neural, and immune adaptations.</title>
        <authorList>
            <person name="Polinski J.M."/>
            <person name="Zimin A.V."/>
            <person name="Clark K.F."/>
            <person name="Kohn A.B."/>
            <person name="Sadowski N."/>
            <person name="Timp W."/>
            <person name="Ptitsyn A."/>
            <person name="Khanna P."/>
            <person name="Romanova D.Y."/>
            <person name="Williams P."/>
            <person name="Greenwood S.J."/>
            <person name="Moroz L.L."/>
            <person name="Walt D.R."/>
            <person name="Bodnar A.G."/>
        </authorList>
    </citation>
    <scope>NUCLEOTIDE SEQUENCE</scope>
    <source>
        <strain evidence="8">GMGI-L3</strain>
    </source>
</reference>
<feature type="chain" id="PRO_5035180244" evidence="5">
    <location>
        <begin position="21"/>
        <end position="323"/>
    </location>
</feature>
<dbReference type="SMART" id="SM00644">
    <property type="entry name" value="Ami_2"/>
    <property type="match status" value="1"/>
</dbReference>
<evidence type="ECO:0000256" key="4">
    <source>
        <dbReference type="SAM" id="MobiDB-lite"/>
    </source>
</evidence>
<dbReference type="PANTHER" id="PTHR11022:SF41">
    <property type="entry name" value="PEPTIDOGLYCAN-RECOGNITION PROTEIN LC-RELATED"/>
    <property type="match status" value="1"/>
</dbReference>
<dbReference type="InterPro" id="IPR006619">
    <property type="entry name" value="PGRP_domain_met/bac"/>
</dbReference>
<feature type="signal peptide" evidence="5">
    <location>
        <begin position="1"/>
        <end position="20"/>
    </location>
</feature>
<dbReference type="Proteomes" id="UP000747542">
    <property type="component" value="Unassembled WGS sequence"/>
</dbReference>